<comment type="caution">
    <text evidence="1">The sequence shown here is derived from an EMBL/GenBank/DDBJ whole genome shotgun (WGS) entry which is preliminary data.</text>
</comment>
<accession>A0ACC6P299</accession>
<reference evidence="1" key="1">
    <citation type="submission" date="2023-10" db="EMBL/GenBank/DDBJ databases">
        <title>Amphibacter perezi, gen. nov., sp. nov. a novel taxa of the family Comamonadaceae, class Betaproteobacteria isolated from the skin microbiota of Pelophylax perezi from different populations.</title>
        <authorList>
            <person name="Costa S."/>
            <person name="Proenca D.N."/>
            <person name="Lopes I."/>
            <person name="Morais P.V."/>
        </authorList>
    </citation>
    <scope>NUCLEOTIDE SEQUENCE</scope>
    <source>
        <strain evidence="1">SL12-8</strain>
    </source>
</reference>
<proteinExistence type="predicted"/>
<sequence length="357" mass="40348">MFALGVPEGTRLHLCVYHARFPLLQRSAIEHQLDAVFNRRDPQAVFSHATIRSVLDGPGPADHLFVVLASPVCEVGRDWDASWAVAEPSSMRSLIQLAGRVQRHRGAEPQSPNVLVFDTNLKNFRQTGVPGKERKAIFIRPGFEADVPLHDPRCRFRLEANRLGALLRPHEYEVLTAVPRIQPQPPELSQMRRRLVDLEQARMVDALQPKTDRALDVSGLNAATGWQFPAAALNGVLQRCQPFRAQTERTQTLVFLPDDETDPERLVLHRVEEGLQYQRGRNPYVCVADSLLHPVDLVLAPGMSYWGPQDLLDLLQEQAEAQDMGLRRCAEKFTPVEVRDHDQGWAYHPWLGFQPLA</sequence>
<evidence type="ECO:0000313" key="2">
    <source>
        <dbReference type="Proteomes" id="UP001364695"/>
    </source>
</evidence>
<organism evidence="1 2">
    <name type="scientific">Amphibiibacter pelophylacis</name>
    <dbReference type="NCBI Taxonomy" id="1799477"/>
    <lineage>
        <taxon>Bacteria</taxon>
        <taxon>Pseudomonadati</taxon>
        <taxon>Pseudomonadota</taxon>
        <taxon>Betaproteobacteria</taxon>
        <taxon>Burkholderiales</taxon>
        <taxon>Sphaerotilaceae</taxon>
        <taxon>Amphibiibacter</taxon>
    </lineage>
</organism>
<keyword evidence="2" id="KW-1185">Reference proteome</keyword>
<dbReference type="Proteomes" id="UP001364695">
    <property type="component" value="Unassembled WGS sequence"/>
</dbReference>
<gene>
    <name evidence="1" type="ORF">RV045_07745</name>
</gene>
<dbReference type="EMBL" id="JAWDIE010000010">
    <property type="protein sequence ID" value="MEJ7138322.1"/>
    <property type="molecule type" value="Genomic_DNA"/>
</dbReference>
<evidence type="ECO:0000313" key="1">
    <source>
        <dbReference type="EMBL" id="MEJ7138322.1"/>
    </source>
</evidence>
<protein>
    <submittedName>
        <fullName evidence="1">Uncharacterized protein</fullName>
    </submittedName>
</protein>
<name>A0ACC6P299_9BURK</name>